<evidence type="ECO:0000313" key="3">
    <source>
        <dbReference type="EMBL" id="MBL1219833.1"/>
    </source>
</evidence>
<gene>
    <name evidence="3" type="ORF">JET18_03235</name>
</gene>
<dbReference type="PANTHER" id="PTHR12526">
    <property type="entry name" value="GLYCOSYLTRANSFERASE"/>
    <property type="match status" value="1"/>
</dbReference>
<proteinExistence type="predicted"/>
<accession>A0ABS1QB49</accession>
<feature type="domain" description="Glycosyl transferase family 1" evidence="1">
    <location>
        <begin position="203"/>
        <end position="370"/>
    </location>
</feature>
<keyword evidence="4" id="KW-1185">Reference proteome</keyword>
<evidence type="ECO:0000259" key="1">
    <source>
        <dbReference type="Pfam" id="PF00534"/>
    </source>
</evidence>
<dbReference type="Proteomes" id="UP000661696">
    <property type="component" value="Unassembled WGS sequence"/>
</dbReference>
<dbReference type="Gene3D" id="3.40.50.2000">
    <property type="entry name" value="Glycogen Phosphorylase B"/>
    <property type="match status" value="2"/>
</dbReference>
<evidence type="ECO:0000313" key="4">
    <source>
        <dbReference type="Proteomes" id="UP000661696"/>
    </source>
</evidence>
<feature type="domain" description="Glycosyltransferase subfamily 4-like N-terminal" evidence="2">
    <location>
        <begin position="21"/>
        <end position="189"/>
    </location>
</feature>
<evidence type="ECO:0000259" key="2">
    <source>
        <dbReference type="Pfam" id="PF13439"/>
    </source>
</evidence>
<comment type="caution">
    <text evidence="3">The sequence shown here is derived from an EMBL/GenBank/DDBJ whole genome shotgun (WGS) entry which is preliminary data.</text>
</comment>
<dbReference type="EMBL" id="JAELVM010000001">
    <property type="protein sequence ID" value="MBL1219833.1"/>
    <property type="molecule type" value="Genomic_DNA"/>
</dbReference>
<protein>
    <submittedName>
        <fullName evidence="3">Glycosyltransferase family 4 protein</fullName>
    </submittedName>
</protein>
<dbReference type="Pfam" id="PF13439">
    <property type="entry name" value="Glyco_transf_4"/>
    <property type="match status" value="1"/>
</dbReference>
<reference evidence="3 4" key="1">
    <citation type="submission" date="2020-12" db="EMBL/GenBank/DDBJ databases">
        <title>Chryseobacterium endoalhailicus sp. nov., isolated from seed of leguminous plant.</title>
        <authorList>
            <person name="Zhang X."/>
        </authorList>
    </citation>
    <scope>NUCLEOTIDE SEQUENCE [LARGE SCALE GENOMIC DNA]</scope>
    <source>
        <strain evidence="3 4">L7</strain>
    </source>
</reference>
<dbReference type="InterPro" id="IPR028098">
    <property type="entry name" value="Glyco_trans_4-like_N"/>
</dbReference>
<dbReference type="RefSeq" id="WP_202089175.1">
    <property type="nucleotide sequence ID" value="NZ_JAELVM010000001.1"/>
</dbReference>
<dbReference type="InterPro" id="IPR001296">
    <property type="entry name" value="Glyco_trans_1"/>
</dbReference>
<name>A0ABS1QB49_9FLAO</name>
<dbReference type="Pfam" id="PF00534">
    <property type="entry name" value="Glycos_transf_1"/>
    <property type="match status" value="1"/>
</dbReference>
<organism evidence="3 4">
    <name type="scientific">Chryseobacterium endalhagicum</name>
    <dbReference type="NCBI Taxonomy" id="2797638"/>
    <lineage>
        <taxon>Bacteria</taxon>
        <taxon>Pseudomonadati</taxon>
        <taxon>Bacteroidota</taxon>
        <taxon>Flavobacteriia</taxon>
        <taxon>Flavobacteriales</taxon>
        <taxon>Weeksellaceae</taxon>
        <taxon>Chryseobacterium group</taxon>
        <taxon>Chryseobacterium</taxon>
    </lineage>
</organism>
<dbReference type="CDD" id="cd03801">
    <property type="entry name" value="GT4_PimA-like"/>
    <property type="match status" value="1"/>
</dbReference>
<sequence length="387" mass="45195">MKILMICDAFFNSLQYQENLMAKSYVKLGHEVVIIASTHESLIDFTNDIHDNSKPEKVEYQDGIKIYREPYSMNILHKIRKFKNVKKILEQEKPDFLYIHDIQFNTGELVAYKKKHNVKFIMDFHADYTNSGKNWVSINILHKIIRKRYLHYYLKYIDKIYPVVPGSEEFLNELYDIPKKDMEILPLGCEYDECQNVKKDINITEYRAQFGISPEDIVIITGGKFHTLKRTHLAVEAVKKLNIQNVHLLVFGTADKDHEEYQKKMQEEARGYNIHFTGWVDAKKTYELMAISDIALFPSSQSVLWQQSIGMHLPVIAGDFGGQDMSYLNRNNNLIKVDTENLNTTFFADILQKLINDPKLLEEMKKGAEKTAKEYLDYRTIAKKTLS</sequence>
<dbReference type="SUPFAM" id="SSF53756">
    <property type="entry name" value="UDP-Glycosyltransferase/glycogen phosphorylase"/>
    <property type="match status" value="1"/>
</dbReference>